<dbReference type="RefSeq" id="WP_124776458.1">
    <property type="nucleotide sequence ID" value="NZ_JBEZFR010000003.1"/>
</dbReference>
<organism evidence="3 4">
    <name type="scientific">Micromonospora inaquosa</name>
    <dbReference type="NCBI Taxonomy" id="2203716"/>
    <lineage>
        <taxon>Bacteria</taxon>
        <taxon>Bacillati</taxon>
        <taxon>Actinomycetota</taxon>
        <taxon>Actinomycetes</taxon>
        <taxon>Micromonosporales</taxon>
        <taxon>Micromonosporaceae</taxon>
        <taxon>Micromonospora</taxon>
    </lineage>
</organism>
<reference evidence="3 4" key="1">
    <citation type="submission" date="2018-05" db="EMBL/GenBank/DDBJ databases">
        <title>Micromonospora from Atacama Desert.</title>
        <authorList>
            <person name="Carro L."/>
            <person name="Goodfellow M."/>
            <person name="Klenk H.-P."/>
        </authorList>
    </citation>
    <scope>NUCLEOTIDE SEQUENCE [LARGE SCALE GENOMIC DNA]</scope>
    <source>
        <strain evidence="3 4">LB39</strain>
    </source>
</reference>
<feature type="domain" description="YcxB-like C-terminal" evidence="2">
    <location>
        <begin position="96"/>
        <end position="156"/>
    </location>
</feature>
<evidence type="ECO:0000313" key="3">
    <source>
        <dbReference type="EMBL" id="RQW97620.1"/>
    </source>
</evidence>
<gene>
    <name evidence="3" type="ORF">DLJ59_28925</name>
</gene>
<dbReference type="AlphaFoldDB" id="A0A3N9W9Y3"/>
<dbReference type="OrthoDB" id="3401660at2"/>
<evidence type="ECO:0000256" key="1">
    <source>
        <dbReference type="SAM" id="Phobius"/>
    </source>
</evidence>
<name>A0A3N9W9Y3_9ACTN</name>
<keyword evidence="1" id="KW-0472">Membrane</keyword>
<evidence type="ECO:0000259" key="2">
    <source>
        <dbReference type="Pfam" id="PF14317"/>
    </source>
</evidence>
<feature type="transmembrane region" description="Helical" evidence="1">
    <location>
        <begin position="29"/>
        <end position="47"/>
    </location>
</feature>
<keyword evidence="1" id="KW-0812">Transmembrane</keyword>
<dbReference type="InterPro" id="IPR025588">
    <property type="entry name" value="YcxB-like_C"/>
</dbReference>
<protein>
    <recommendedName>
        <fullName evidence="2">YcxB-like C-terminal domain-containing protein</fullName>
    </recommendedName>
</protein>
<proteinExistence type="predicted"/>
<evidence type="ECO:0000313" key="4">
    <source>
        <dbReference type="Proteomes" id="UP000282312"/>
    </source>
</evidence>
<sequence length="165" mass="18132">MHIRFDVPADPAYPGRAAAALGNVRLRRFGYIGALLTAVGAIGLVVSRGFGWGERSSPLWTALVVAGVLSMLYRPWVLARARRRSGRYAVAGAYDITDDNIMMRSGSESAGIAWDGVDQVRDVGEFWVVYVGRMPATVIPRWLMSAEDVETLRAHLTERGLLRGR</sequence>
<accession>A0A3N9W9Y3</accession>
<keyword evidence="1" id="KW-1133">Transmembrane helix</keyword>
<feature type="transmembrane region" description="Helical" evidence="1">
    <location>
        <begin position="59"/>
        <end position="77"/>
    </location>
</feature>
<comment type="caution">
    <text evidence="3">The sequence shown here is derived from an EMBL/GenBank/DDBJ whole genome shotgun (WGS) entry which is preliminary data.</text>
</comment>
<dbReference type="Proteomes" id="UP000282312">
    <property type="component" value="Unassembled WGS sequence"/>
</dbReference>
<keyword evidence="4" id="KW-1185">Reference proteome</keyword>
<dbReference type="EMBL" id="QGSZ01000315">
    <property type="protein sequence ID" value="RQW97620.1"/>
    <property type="molecule type" value="Genomic_DNA"/>
</dbReference>
<dbReference type="Pfam" id="PF14317">
    <property type="entry name" value="YcxB"/>
    <property type="match status" value="1"/>
</dbReference>